<gene>
    <name evidence="2" type="ORF">QJS35_03460</name>
</gene>
<evidence type="ECO:0000256" key="1">
    <source>
        <dbReference type="SAM" id="MobiDB-lite"/>
    </source>
</evidence>
<dbReference type="Proteomes" id="UP001493487">
    <property type="component" value="Unassembled WGS sequence"/>
</dbReference>
<evidence type="ECO:0000313" key="3">
    <source>
        <dbReference type="Proteomes" id="UP001493487"/>
    </source>
</evidence>
<organism evidence="2 3">
    <name type="scientific">Cohnella silvisoli</name>
    <dbReference type="NCBI Taxonomy" id="2873699"/>
    <lineage>
        <taxon>Bacteria</taxon>
        <taxon>Bacillati</taxon>
        <taxon>Bacillota</taxon>
        <taxon>Bacilli</taxon>
        <taxon>Bacillales</taxon>
        <taxon>Paenibacillaceae</taxon>
        <taxon>Cohnella</taxon>
    </lineage>
</organism>
<proteinExistence type="predicted"/>
<keyword evidence="3" id="KW-1185">Reference proteome</keyword>
<dbReference type="InterPro" id="IPR013493">
    <property type="entry name" value="CHP02677"/>
</dbReference>
<dbReference type="Pfam" id="PF09660">
    <property type="entry name" value="DUF2397"/>
    <property type="match status" value="1"/>
</dbReference>
<feature type="region of interest" description="Disordered" evidence="1">
    <location>
        <begin position="376"/>
        <end position="399"/>
    </location>
</feature>
<evidence type="ECO:0000313" key="2">
    <source>
        <dbReference type="EMBL" id="MEQ4481450.1"/>
    </source>
</evidence>
<reference evidence="2 3" key="1">
    <citation type="journal article" date="2023" name="Genome Announc.">
        <title>Pan-Genome Analyses of the Genus Cohnella and Proposal of the Novel Species Cohnella silvisoli sp. nov., Isolated from Forest Soil.</title>
        <authorList>
            <person name="Wang C."/>
            <person name="Mao L."/>
            <person name="Bao G."/>
            <person name="Zhu H."/>
        </authorList>
    </citation>
    <scope>NUCLEOTIDE SEQUENCE [LARGE SCALE GENOMIC DNA]</scope>
    <source>
        <strain evidence="2 3">NL03-T5-1</strain>
    </source>
</reference>
<dbReference type="NCBIfam" id="TIGR02677">
    <property type="entry name" value="TIGR02677 family protein"/>
    <property type="match status" value="1"/>
</dbReference>
<name>A0ABV1KND7_9BACL</name>
<dbReference type="EMBL" id="JASKHM010000001">
    <property type="protein sequence ID" value="MEQ4481450.1"/>
    <property type="molecule type" value="Genomic_DNA"/>
</dbReference>
<feature type="compositionally biased region" description="Basic and acidic residues" evidence="1">
    <location>
        <begin position="384"/>
        <end position="399"/>
    </location>
</feature>
<dbReference type="RefSeq" id="WP_232182045.1">
    <property type="nucleotide sequence ID" value="NZ_JAIOAP010000001.1"/>
</dbReference>
<accession>A0ABV1KND7</accession>
<comment type="caution">
    <text evidence="2">The sequence shown here is derived from an EMBL/GenBank/DDBJ whole genome shotgun (WGS) entry which is preliminary data.</text>
</comment>
<protein>
    <submittedName>
        <fullName evidence="2">TIGR02677 family protein</fullName>
    </submittedName>
</protein>
<sequence>MKGIPSLQSLRGVSELKYVNADNVIRYRAIMRFIYQEYQRLNYWLKPEEIYEGIMKWELFDQYLFEQLQVDLEQLVEWKNLTSRHDGGKSATVEEYLRKKFQYLLTPYSIEIERMLEELENVRGYGGSLEPTLFDTIANKLFEIRSNSINFEPGEALDLWNELFESFKRLHQTSVDYIASLHTSKAEELMVTDAFLVYKESLTDYLQNFVQTLQRRAYKIEGNLNRISENIRDLFFDAVIEDELRKPRLEDVPTREELIEVYLRGWGNLKSWFIENGDSPSELSRLERSTKDAIVRIVRCALRIQERKRSGISKRKDLNYLGNWFYKTNELNDAHRLAALTFGLFQTRHLQGEEIRETDRADISMWLEKPMLRPLRSRSRKKNDRQDIESIPDNTERRKTSMKQILEYHRGELYLLQDMVRRGSVTISELGYISSNIRLSLMQWISRCTSSNSSKFRTPEGIEVTLYRPGFGDIAVLNCEDGELEMPNYKLTFTIGNEGFAESAAAQQME</sequence>